<feature type="region of interest" description="Disordered" evidence="1">
    <location>
        <begin position="14"/>
        <end position="34"/>
    </location>
</feature>
<proteinExistence type="predicted"/>
<feature type="compositionally biased region" description="Polar residues" evidence="1">
    <location>
        <begin position="814"/>
        <end position="841"/>
    </location>
</feature>
<evidence type="ECO:0000256" key="1">
    <source>
        <dbReference type="SAM" id="MobiDB-lite"/>
    </source>
</evidence>
<name>A0A078B017_STYLE</name>
<feature type="region of interest" description="Disordered" evidence="1">
    <location>
        <begin position="814"/>
        <end position="843"/>
    </location>
</feature>
<sequence length="1032" mass="118780">MNVRALKGVQGKSSFNMWHNGQERRTTTDSQTATTYEGIRDYQTKDSNTGEYQDAMSNTKSQNKKFKQVLAYFRNNQAAIIFVFPPLKNNHQSLTCDIYQPFQSDQSKTNVDVKSIVSAEFKPESNIINLTLSLPRNKELQPDIKENPSVKYNIVKTICNTNNSFLPNFSMNPSINSSWKKHLLLNDVQQQSQTPQIEKTKQLKMEMKDLRKLSSIKKDQPRQFAKQIKPSTLYYKNKRVNIFMMSGGLRYGINQQRSYSLNDLTARTNMLLQEGDEEFEKVNQRLSPSLSRLDIKIQESFARLKEQIECIDSSQKQNQAEEEKEAEIYPPLITSQDREIIMSQTTFGLGQLLKNLEQTTVVQHDPSLQNPSQQEHYINQLSNIQIQNTKPIIQTLIKAKNQQSRTNTSPTKAYPKAATQNLQLRDFLDCRQMMVSLKKSSVQYHQKLTGRKRRSPLIDSKHDLVHMQNSLETVANSSISPGSFRQQNLNLKSIYKSRHNSNVNNTPTLKIIRLRESNNSKITARLSREMIQTDEGNSAHRYEIYENSIIQNPPVEYQKPASIREISVLRPASHMRSSIMSKRQSASGINHESSMNSNRIGVGAKTVQYDDGSLDYQNGRDKSSQSRYYSNGDNKSALKDVEKQSSRFNIEMLKNSKAVNKLDLLMKRQAEIRNKRSALFTALQNIRQFDFSMNETPMRGSKYQSTLNSPSGLINYNNSQKYRQILQNITQRFRSQRPSMENQIIQGKLIKPIKQLYSEKMQELKQLKKLEDQNKYVSFSNHETHTNHNHKQGSENSANASNYMRIMSKYQSLIPSSTPTNKQHSRLNSDIGMDQQNGLSDHNSKYLTKKLNNSNFYQQFQKDLSNQRKLNMRNQTERINHGAIEQITVGRATRLRDKNGGKYVLSKLKIQVSSDTQTFSQLNDQSNNNLGTPMSNDRGNAKSKMHNMTLTDDFNHTLTNQNDGLPAAITQSPIITFKRPSRIDSSTQRRLIIERTIRTNEKLDSNKLSSRVKERIFFGDDLNQIFPVKLSD</sequence>
<evidence type="ECO:0000313" key="2">
    <source>
        <dbReference type="EMBL" id="CDW86373.1"/>
    </source>
</evidence>
<feature type="region of interest" description="Disordered" evidence="1">
    <location>
        <begin position="920"/>
        <end position="941"/>
    </location>
</feature>
<organism evidence="2 3">
    <name type="scientific">Stylonychia lemnae</name>
    <name type="common">Ciliate</name>
    <dbReference type="NCBI Taxonomy" id="5949"/>
    <lineage>
        <taxon>Eukaryota</taxon>
        <taxon>Sar</taxon>
        <taxon>Alveolata</taxon>
        <taxon>Ciliophora</taxon>
        <taxon>Intramacronucleata</taxon>
        <taxon>Spirotrichea</taxon>
        <taxon>Stichotrichia</taxon>
        <taxon>Sporadotrichida</taxon>
        <taxon>Oxytrichidae</taxon>
        <taxon>Stylonychinae</taxon>
        <taxon>Stylonychia</taxon>
    </lineage>
</organism>
<dbReference type="AlphaFoldDB" id="A0A078B017"/>
<evidence type="ECO:0000313" key="3">
    <source>
        <dbReference type="Proteomes" id="UP000039865"/>
    </source>
</evidence>
<feature type="compositionally biased region" description="Polar residues" evidence="1">
    <location>
        <begin position="625"/>
        <end position="634"/>
    </location>
</feature>
<keyword evidence="3" id="KW-1185">Reference proteome</keyword>
<feature type="compositionally biased region" description="Polar residues" evidence="1">
    <location>
        <begin position="920"/>
        <end position="938"/>
    </location>
</feature>
<dbReference type="EMBL" id="CCKQ01014591">
    <property type="protein sequence ID" value="CDW86373.1"/>
    <property type="molecule type" value="Genomic_DNA"/>
</dbReference>
<protein>
    <submittedName>
        <fullName evidence="2">Uncharacterized protein</fullName>
    </submittedName>
</protein>
<gene>
    <name evidence="2" type="primary">Contig10364.g11060</name>
    <name evidence="2" type="ORF">STYLEM_15467</name>
</gene>
<dbReference type="Proteomes" id="UP000039865">
    <property type="component" value="Unassembled WGS sequence"/>
</dbReference>
<feature type="region of interest" description="Disordered" evidence="1">
    <location>
        <begin position="611"/>
        <end position="636"/>
    </location>
</feature>
<dbReference type="InParanoid" id="A0A078B017"/>
<reference evidence="2 3" key="1">
    <citation type="submission" date="2014-06" db="EMBL/GenBank/DDBJ databases">
        <authorList>
            <person name="Swart Estienne"/>
        </authorList>
    </citation>
    <scope>NUCLEOTIDE SEQUENCE [LARGE SCALE GENOMIC DNA]</scope>
    <source>
        <strain evidence="2 3">130c</strain>
    </source>
</reference>
<accession>A0A078B017</accession>